<keyword evidence="2" id="KW-1185">Reference proteome</keyword>
<evidence type="ECO:0000313" key="2">
    <source>
        <dbReference type="Proteomes" id="UP000481033"/>
    </source>
</evidence>
<proteinExistence type="predicted"/>
<reference evidence="1 2" key="1">
    <citation type="journal article" date="2020" name="Microb. Ecol.">
        <title>Ecogenomics of the Marine Benthic Filamentous Cyanobacterium Adonisia.</title>
        <authorList>
            <person name="Walter J.M."/>
            <person name="Coutinho F.H."/>
            <person name="Leomil L."/>
            <person name="Hargreaves P.I."/>
            <person name="Campeao M.E."/>
            <person name="Vieira V.V."/>
            <person name="Silva B.S."/>
            <person name="Fistarol G.O."/>
            <person name="Salomon P.S."/>
            <person name="Sawabe T."/>
            <person name="Mino S."/>
            <person name="Hosokawa M."/>
            <person name="Miyashita H."/>
            <person name="Maruyama F."/>
            <person name="van Verk M.C."/>
            <person name="Dutilh B.E."/>
            <person name="Thompson C.C."/>
            <person name="Thompson F.L."/>
        </authorList>
    </citation>
    <scope>NUCLEOTIDE SEQUENCE [LARGE SCALE GENOMIC DNA]</scope>
    <source>
        <strain evidence="1 2">CCMR0081</strain>
    </source>
</reference>
<accession>A0A6M0RFH6</accession>
<dbReference type="AlphaFoldDB" id="A0A6M0RFH6"/>
<gene>
    <name evidence="1" type="ORF">DXZ20_04530</name>
</gene>
<dbReference type="RefSeq" id="WP_163696706.1">
    <property type="nucleotide sequence ID" value="NZ_QXHD01000004.1"/>
</dbReference>
<name>A0A6M0RFH6_9CYAN</name>
<dbReference type="Proteomes" id="UP000481033">
    <property type="component" value="Unassembled WGS sequence"/>
</dbReference>
<organism evidence="1 2">
    <name type="scientific">Adonisia turfae CCMR0081</name>
    <dbReference type="NCBI Taxonomy" id="2292702"/>
    <lineage>
        <taxon>Bacteria</taxon>
        <taxon>Bacillati</taxon>
        <taxon>Cyanobacteriota</taxon>
        <taxon>Adonisia</taxon>
        <taxon>Adonisia turfae</taxon>
    </lineage>
</organism>
<evidence type="ECO:0000313" key="1">
    <source>
        <dbReference type="EMBL" id="NEZ54968.1"/>
    </source>
</evidence>
<comment type="caution">
    <text evidence="1">The sequence shown here is derived from an EMBL/GenBank/DDBJ whole genome shotgun (WGS) entry which is preliminary data.</text>
</comment>
<sequence length="69" mass="7912">MKSVTNKYWQVQGDYAVYDHGKGIYELYLPALVGQELEGTKESLLSKYWGHQSLVDDLVDVVSRYREAA</sequence>
<protein>
    <submittedName>
        <fullName evidence="1">Uncharacterized protein</fullName>
    </submittedName>
</protein>
<dbReference type="EMBL" id="QXHD01000004">
    <property type="protein sequence ID" value="NEZ54968.1"/>
    <property type="molecule type" value="Genomic_DNA"/>
</dbReference>